<feature type="region of interest" description="Disordered" evidence="1">
    <location>
        <begin position="370"/>
        <end position="408"/>
    </location>
</feature>
<keyword evidence="2" id="KW-0812">Transmembrane</keyword>
<evidence type="ECO:0000256" key="1">
    <source>
        <dbReference type="SAM" id="MobiDB-lite"/>
    </source>
</evidence>
<comment type="caution">
    <text evidence="3">The sequence shown here is derived from an EMBL/GenBank/DDBJ whole genome shotgun (WGS) entry which is preliminary data.</text>
</comment>
<evidence type="ECO:0000313" key="3">
    <source>
        <dbReference type="EMBL" id="CAG8577626.1"/>
    </source>
</evidence>
<feature type="compositionally biased region" description="Basic and acidic residues" evidence="1">
    <location>
        <begin position="40"/>
        <end position="49"/>
    </location>
</feature>
<feature type="compositionally biased region" description="Low complexity" evidence="1">
    <location>
        <begin position="103"/>
        <end position="116"/>
    </location>
</feature>
<feature type="compositionally biased region" description="Low complexity" evidence="1">
    <location>
        <begin position="1"/>
        <end position="13"/>
    </location>
</feature>
<gene>
    <name evidence="3" type="ORF">DEBURN_LOCUS8409</name>
</gene>
<feature type="compositionally biased region" description="Low complexity" evidence="1">
    <location>
        <begin position="188"/>
        <end position="240"/>
    </location>
</feature>
<proteinExistence type="predicted"/>
<reference evidence="3" key="1">
    <citation type="submission" date="2021-06" db="EMBL/GenBank/DDBJ databases">
        <authorList>
            <person name="Kallberg Y."/>
            <person name="Tangrot J."/>
            <person name="Rosling A."/>
        </authorList>
    </citation>
    <scope>NUCLEOTIDE SEQUENCE</scope>
    <source>
        <strain evidence="3">AZ414A</strain>
    </source>
</reference>
<sequence>LKPTETNEPTEPTTSEEETPTEKPIIPTKLETDVSDTTTESEKNKHTTESEIDVPKTTTTNQDLKPTETNEPTEPTNDITTIPTDLSTESPKSTSINDEDEVPSTVEVTTSTDVNSPTNTDKPKNTPEDTNTVPSIINPTSTGATETTGVTGTAVEITTNTNTNTPISTGTTGATEATGVITNTEQINTSSNTGNTNTNTIPEQTNINTEPTNTNTIPEQTNINTEPTNTNTGSTNTPTITEDEPTVIPAIVIPNSPSEVPSGYSKIQIKLKNNLPWENVVNDSTIPPFIAHYLPIEIAKCIEDMSPDEIKVVMLEVAPDNGVFVILIVPDKYLADITAILSDPTSEFYTNEDNEFRDLVDYQYDIHQNDDNLKSGPNTNDPKSSSITNIPTGTIKNGDLTNTDDSPGSSKKPFVILAVIGSTILYVAFTILVIKAYKRSRARAAQQQEMIHTNNNV</sequence>
<keyword evidence="2" id="KW-0472">Membrane</keyword>
<feature type="transmembrane region" description="Helical" evidence="2">
    <location>
        <begin position="414"/>
        <end position="434"/>
    </location>
</feature>
<dbReference type="Proteomes" id="UP000789706">
    <property type="component" value="Unassembled WGS sequence"/>
</dbReference>
<feature type="region of interest" description="Disordered" evidence="1">
    <location>
        <begin position="1"/>
        <end position="147"/>
    </location>
</feature>
<feature type="region of interest" description="Disordered" evidence="1">
    <location>
        <begin position="187"/>
        <end position="242"/>
    </location>
</feature>
<organism evidence="3 4">
    <name type="scientific">Diversispora eburnea</name>
    <dbReference type="NCBI Taxonomy" id="1213867"/>
    <lineage>
        <taxon>Eukaryota</taxon>
        <taxon>Fungi</taxon>
        <taxon>Fungi incertae sedis</taxon>
        <taxon>Mucoromycota</taxon>
        <taxon>Glomeromycotina</taxon>
        <taxon>Glomeromycetes</taxon>
        <taxon>Diversisporales</taxon>
        <taxon>Diversisporaceae</taxon>
        <taxon>Diversispora</taxon>
    </lineage>
</organism>
<feature type="compositionally biased region" description="Low complexity" evidence="1">
    <location>
        <begin position="67"/>
        <end position="85"/>
    </location>
</feature>
<keyword evidence="2" id="KW-1133">Transmembrane helix</keyword>
<feature type="compositionally biased region" description="Polar residues" evidence="1">
    <location>
        <begin position="375"/>
        <end position="408"/>
    </location>
</feature>
<protein>
    <submittedName>
        <fullName evidence="3">8179_t:CDS:1</fullName>
    </submittedName>
</protein>
<accession>A0A9N9BW81</accession>
<feature type="non-terminal residue" evidence="3">
    <location>
        <position position="1"/>
    </location>
</feature>
<dbReference type="AlphaFoldDB" id="A0A9N9BW81"/>
<evidence type="ECO:0000313" key="4">
    <source>
        <dbReference type="Proteomes" id="UP000789706"/>
    </source>
</evidence>
<dbReference type="EMBL" id="CAJVPK010001228">
    <property type="protein sequence ID" value="CAG8577626.1"/>
    <property type="molecule type" value="Genomic_DNA"/>
</dbReference>
<feature type="compositionally biased region" description="Polar residues" evidence="1">
    <location>
        <begin position="86"/>
        <end position="96"/>
    </location>
</feature>
<name>A0A9N9BW81_9GLOM</name>
<keyword evidence="4" id="KW-1185">Reference proteome</keyword>
<dbReference type="OrthoDB" id="2443140at2759"/>
<feature type="compositionally biased region" description="Polar residues" evidence="1">
    <location>
        <begin position="128"/>
        <end position="139"/>
    </location>
</feature>
<evidence type="ECO:0000256" key="2">
    <source>
        <dbReference type="SAM" id="Phobius"/>
    </source>
</evidence>